<proteinExistence type="predicted"/>
<dbReference type="Proteomes" id="UP000434276">
    <property type="component" value="Unassembled WGS sequence"/>
</dbReference>
<evidence type="ECO:0000313" key="1">
    <source>
        <dbReference type="EMBL" id="CAA0151906.1"/>
    </source>
</evidence>
<protein>
    <submittedName>
        <fullName evidence="1">Uncharacterized protein</fullName>
    </submittedName>
</protein>
<accession>A0A5S9RXF9</accession>
<name>A0A5S9RXF9_ARATH</name>
<evidence type="ECO:0000313" key="2">
    <source>
        <dbReference type="Proteomes" id="UP000434276"/>
    </source>
</evidence>
<dbReference type="EMBL" id="CACSHJ010000068">
    <property type="protein sequence ID" value="CAA0151906.1"/>
    <property type="molecule type" value="Genomic_DNA"/>
</dbReference>
<reference evidence="1 2" key="1">
    <citation type="submission" date="2019-12" db="EMBL/GenBank/DDBJ databases">
        <authorList>
            <person name="Jiao W.-B."/>
            <person name="Schneeberger K."/>
        </authorList>
    </citation>
    <scope>NUCLEOTIDE SEQUENCE [LARGE SCALE GENOMIC DNA]</scope>
    <source>
        <strain evidence="2">cv. C24</strain>
    </source>
</reference>
<sequence>MEKGYYAISGAIEGLVSDIDTTNDPTVRPPDFSPDNFSGDFFRRSVLFAFFRVFSAVLGQKMRNRRGEWAGLALGCH</sequence>
<organism evidence="1 2">
    <name type="scientific">Arabidopsis thaliana</name>
    <name type="common">Mouse-ear cress</name>
    <dbReference type="NCBI Taxonomy" id="3702"/>
    <lineage>
        <taxon>Eukaryota</taxon>
        <taxon>Viridiplantae</taxon>
        <taxon>Streptophyta</taxon>
        <taxon>Embryophyta</taxon>
        <taxon>Tracheophyta</taxon>
        <taxon>Spermatophyta</taxon>
        <taxon>Magnoliopsida</taxon>
        <taxon>eudicotyledons</taxon>
        <taxon>Gunneridae</taxon>
        <taxon>Pentapetalae</taxon>
        <taxon>rosids</taxon>
        <taxon>malvids</taxon>
        <taxon>Brassicales</taxon>
        <taxon>Brassicaceae</taxon>
        <taxon>Camelineae</taxon>
        <taxon>Arabidopsis</taxon>
    </lineage>
</organism>
<dbReference type="AlphaFoldDB" id="A0A5S9RXF9"/>
<gene>
    <name evidence="1" type="ORF">C24_LOCUS37</name>
</gene>